<proteinExistence type="predicted"/>
<dbReference type="InParanoid" id="A0A3N4KAV4"/>
<name>A0A3N4KAV4_9PEZI</name>
<dbReference type="Proteomes" id="UP000277580">
    <property type="component" value="Unassembled WGS sequence"/>
</dbReference>
<reference evidence="1 2" key="1">
    <citation type="journal article" date="2018" name="Nat. Ecol. Evol.">
        <title>Pezizomycetes genomes reveal the molecular basis of ectomycorrhizal truffle lifestyle.</title>
        <authorList>
            <person name="Murat C."/>
            <person name="Payen T."/>
            <person name="Noel B."/>
            <person name="Kuo A."/>
            <person name="Morin E."/>
            <person name="Chen J."/>
            <person name="Kohler A."/>
            <person name="Krizsan K."/>
            <person name="Balestrini R."/>
            <person name="Da Silva C."/>
            <person name="Montanini B."/>
            <person name="Hainaut M."/>
            <person name="Levati E."/>
            <person name="Barry K.W."/>
            <person name="Belfiori B."/>
            <person name="Cichocki N."/>
            <person name="Clum A."/>
            <person name="Dockter R.B."/>
            <person name="Fauchery L."/>
            <person name="Guy J."/>
            <person name="Iotti M."/>
            <person name="Le Tacon F."/>
            <person name="Lindquist E.A."/>
            <person name="Lipzen A."/>
            <person name="Malagnac F."/>
            <person name="Mello A."/>
            <person name="Molinier V."/>
            <person name="Miyauchi S."/>
            <person name="Poulain J."/>
            <person name="Riccioni C."/>
            <person name="Rubini A."/>
            <person name="Sitrit Y."/>
            <person name="Splivallo R."/>
            <person name="Traeger S."/>
            <person name="Wang M."/>
            <person name="Zifcakova L."/>
            <person name="Wipf D."/>
            <person name="Zambonelli A."/>
            <person name="Paolocci F."/>
            <person name="Nowrousian M."/>
            <person name="Ottonello S."/>
            <person name="Baldrian P."/>
            <person name="Spatafora J.W."/>
            <person name="Henrissat B."/>
            <person name="Nagy L.G."/>
            <person name="Aury J.M."/>
            <person name="Wincker P."/>
            <person name="Grigoriev I.V."/>
            <person name="Bonfante P."/>
            <person name="Martin F.M."/>
        </authorList>
    </citation>
    <scope>NUCLEOTIDE SEQUENCE [LARGE SCALE GENOMIC DNA]</scope>
    <source>
        <strain evidence="1 2">CCBAS932</strain>
    </source>
</reference>
<keyword evidence="2" id="KW-1185">Reference proteome</keyword>
<evidence type="ECO:0000313" key="2">
    <source>
        <dbReference type="Proteomes" id="UP000277580"/>
    </source>
</evidence>
<protein>
    <submittedName>
        <fullName evidence="1">Uncharacterized protein</fullName>
    </submittedName>
</protein>
<organism evidence="1 2">
    <name type="scientific">Morchella conica CCBAS932</name>
    <dbReference type="NCBI Taxonomy" id="1392247"/>
    <lineage>
        <taxon>Eukaryota</taxon>
        <taxon>Fungi</taxon>
        <taxon>Dikarya</taxon>
        <taxon>Ascomycota</taxon>
        <taxon>Pezizomycotina</taxon>
        <taxon>Pezizomycetes</taxon>
        <taxon>Pezizales</taxon>
        <taxon>Morchellaceae</taxon>
        <taxon>Morchella</taxon>
    </lineage>
</organism>
<sequence length="184" mass="21359">MFDFSAEERTFNSLNGFFGPGTSVYTFTDPFTDLFPDTFASEGHRKIVKWDWDAYADAYMMHMLIHLDAYADAYPHAPYTKPTRVLKGFGIIRENSSGLAMYHALLRHLLRPTYPLYIPHYLSIISAPSILLPPVILTKTWANQRTKQRIRQRVGQRVGQRVKQRIKQAWSINKNFISEILYGK</sequence>
<accession>A0A3N4KAV4</accession>
<dbReference type="AlphaFoldDB" id="A0A3N4KAV4"/>
<dbReference type="EMBL" id="ML119279">
    <property type="protein sequence ID" value="RPB06568.1"/>
    <property type="molecule type" value="Genomic_DNA"/>
</dbReference>
<gene>
    <name evidence="1" type="ORF">P167DRAFT_550434</name>
</gene>
<evidence type="ECO:0000313" key="1">
    <source>
        <dbReference type="EMBL" id="RPB06568.1"/>
    </source>
</evidence>